<dbReference type="InterPro" id="IPR011990">
    <property type="entry name" value="TPR-like_helical_dom_sf"/>
</dbReference>
<proteinExistence type="predicted"/>
<dbReference type="PROSITE" id="PS50005">
    <property type="entry name" value="TPR"/>
    <property type="match status" value="5"/>
</dbReference>
<reference evidence="2" key="1">
    <citation type="journal article" date="2011" name="Environ. Microbiol.">
        <title>Genomic insights into the metabolic potential of the polycyclic aromatic hydrocarbon degrading sulfate-reducing Deltaproteobacterium N47.</title>
        <authorList>
            <person name="Bergmann F."/>
            <person name="Selesi D."/>
            <person name="Weinmaier T."/>
            <person name="Tischler P."/>
            <person name="Rattei T."/>
            <person name="Meckenstock R.U."/>
        </authorList>
    </citation>
    <scope>NUCLEOTIDE SEQUENCE</scope>
</reference>
<dbReference type="SMART" id="SM00028">
    <property type="entry name" value="TPR"/>
    <property type="match status" value="6"/>
</dbReference>
<feature type="repeat" description="TPR" evidence="1">
    <location>
        <begin position="31"/>
        <end position="64"/>
    </location>
</feature>
<dbReference type="PANTHER" id="PTHR12558">
    <property type="entry name" value="CELL DIVISION CYCLE 16,23,27"/>
    <property type="match status" value="1"/>
</dbReference>
<accession>E1YDR3</accession>
<dbReference type="Pfam" id="PF13432">
    <property type="entry name" value="TPR_16"/>
    <property type="match status" value="1"/>
</dbReference>
<dbReference type="PANTHER" id="PTHR12558:SF13">
    <property type="entry name" value="CELL DIVISION CYCLE PROTEIN 27 HOMOLOG"/>
    <property type="match status" value="1"/>
</dbReference>
<protein>
    <submittedName>
        <fullName evidence="2">Uncharacterized protein</fullName>
    </submittedName>
</protein>
<dbReference type="SUPFAM" id="SSF81901">
    <property type="entry name" value="HCP-like"/>
    <property type="match status" value="1"/>
</dbReference>
<feature type="repeat" description="TPR" evidence="1">
    <location>
        <begin position="65"/>
        <end position="98"/>
    </location>
</feature>
<organism evidence="2">
    <name type="scientific">uncultured Desulfobacterium sp</name>
    <dbReference type="NCBI Taxonomy" id="201089"/>
    <lineage>
        <taxon>Bacteria</taxon>
        <taxon>Pseudomonadati</taxon>
        <taxon>Thermodesulfobacteriota</taxon>
        <taxon>Desulfobacteria</taxon>
        <taxon>Desulfobacterales</taxon>
        <taxon>Desulfobacteriaceae</taxon>
        <taxon>Desulfobacterium</taxon>
        <taxon>environmental samples</taxon>
    </lineage>
</organism>
<dbReference type="Pfam" id="PF00515">
    <property type="entry name" value="TPR_1"/>
    <property type="match status" value="1"/>
</dbReference>
<dbReference type="EMBL" id="FR695868">
    <property type="protein sequence ID" value="CBX28707.1"/>
    <property type="molecule type" value="Genomic_DNA"/>
</dbReference>
<dbReference type="Pfam" id="PF13181">
    <property type="entry name" value="TPR_8"/>
    <property type="match status" value="1"/>
</dbReference>
<dbReference type="Pfam" id="PF13424">
    <property type="entry name" value="TPR_12"/>
    <property type="match status" value="1"/>
</dbReference>
<feature type="repeat" description="TPR" evidence="1">
    <location>
        <begin position="203"/>
        <end position="236"/>
    </location>
</feature>
<evidence type="ECO:0000256" key="1">
    <source>
        <dbReference type="PROSITE-ProRule" id="PRU00339"/>
    </source>
</evidence>
<sequence>MNKKWMVFIVTATISILFISCADNKLLKRQGEARRDVGEAYMNQNDYTAALNELLEAEKLYPNDHHLHNDLGLVYMAKDRLQLAVDHFKKAIELKPDYAPAINNLGTAYLALKDWNSAISCFEKVYKNLLYATPHYPLTNLGWAYYNKNDFALAEKYYKQALKIEPNYSIALHGLGLTYLKMGNAPEAVIYLEKAMKYSPWVPERYFDLAKAYEKLEQYDKAIECYYNIIKISQNNDLSLQAEKEISRLKAQDHK</sequence>
<dbReference type="InterPro" id="IPR019734">
    <property type="entry name" value="TPR_rpt"/>
</dbReference>
<dbReference type="PROSITE" id="PS51257">
    <property type="entry name" value="PROKAR_LIPOPROTEIN"/>
    <property type="match status" value="1"/>
</dbReference>
<evidence type="ECO:0000313" key="2">
    <source>
        <dbReference type="EMBL" id="CBX28707.1"/>
    </source>
</evidence>
<gene>
    <name evidence="2" type="ORF">N47_G40310</name>
</gene>
<dbReference type="Gene3D" id="1.25.40.10">
    <property type="entry name" value="Tetratricopeptide repeat domain"/>
    <property type="match status" value="2"/>
</dbReference>
<name>E1YDR3_9BACT</name>
<keyword evidence="1" id="KW-0802">TPR repeat</keyword>
<dbReference type="AlphaFoldDB" id="E1YDR3"/>
<feature type="repeat" description="TPR" evidence="1">
    <location>
        <begin position="169"/>
        <end position="202"/>
    </location>
</feature>
<feature type="repeat" description="TPR" evidence="1">
    <location>
        <begin position="135"/>
        <end position="168"/>
    </location>
</feature>